<evidence type="ECO:0000313" key="6">
    <source>
        <dbReference type="EMBL" id="MDP4528129.1"/>
    </source>
</evidence>
<feature type="domain" description="Glutamine amidotransferase type-2" evidence="5">
    <location>
        <begin position="71"/>
        <end position="117"/>
    </location>
</feature>
<name>A0ABT9GMG9_9GAMM</name>
<dbReference type="Gene3D" id="3.60.20.10">
    <property type="entry name" value="Glutamine Phosphoribosylpyrophosphate, subunit 1, domain 1"/>
    <property type="match status" value="1"/>
</dbReference>
<protein>
    <recommendedName>
        <fullName evidence="2">asparagine synthase (glutamine-hydrolyzing)</fullName>
        <ecNumber evidence="2">6.3.5.4</ecNumber>
    </recommendedName>
</protein>
<evidence type="ECO:0000259" key="4">
    <source>
        <dbReference type="Pfam" id="PF00733"/>
    </source>
</evidence>
<dbReference type="SUPFAM" id="SSF52402">
    <property type="entry name" value="Adenine nucleotide alpha hydrolases-like"/>
    <property type="match status" value="1"/>
</dbReference>
<dbReference type="PANTHER" id="PTHR43284">
    <property type="entry name" value="ASPARAGINE SYNTHETASE (GLUTAMINE-HYDROLYZING)"/>
    <property type="match status" value="1"/>
</dbReference>
<comment type="caution">
    <text evidence="6">The sequence shown here is derived from an EMBL/GenBank/DDBJ whole genome shotgun (WGS) entry which is preliminary data.</text>
</comment>
<dbReference type="EMBL" id="JAUZVY010000001">
    <property type="protein sequence ID" value="MDP4528129.1"/>
    <property type="molecule type" value="Genomic_DNA"/>
</dbReference>
<comment type="catalytic activity">
    <reaction evidence="3">
        <text>L-aspartate + L-glutamine + ATP + H2O = L-asparagine + L-glutamate + AMP + diphosphate + H(+)</text>
        <dbReference type="Rhea" id="RHEA:12228"/>
        <dbReference type="ChEBI" id="CHEBI:15377"/>
        <dbReference type="ChEBI" id="CHEBI:15378"/>
        <dbReference type="ChEBI" id="CHEBI:29985"/>
        <dbReference type="ChEBI" id="CHEBI:29991"/>
        <dbReference type="ChEBI" id="CHEBI:30616"/>
        <dbReference type="ChEBI" id="CHEBI:33019"/>
        <dbReference type="ChEBI" id="CHEBI:58048"/>
        <dbReference type="ChEBI" id="CHEBI:58359"/>
        <dbReference type="ChEBI" id="CHEBI:456215"/>
        <dbReference type="EC" id="6.3.5.4"/>
    </reaction>
</comment>
<evidence type="ECO:0000256" key="3">
    <source>
        <dbReference type="ARBA" id="ARBA00048741"/>
    </source>
</evidence>
<feature type="domain" description="Asparagine synthetase" evidence="4">
    <location>
        <begin position="190"/>
        <end position="275"/>
    </location>
</feature>
<comment type="pathway">
    <text evidence="1">Amino-acid biosynthesis; L-asparagine biosynthesis; L-asparagine from L-aspartate (L-Gln route): step 1/1.</text>
</comment>
<dbReference type="InterPro" id="IPR001962">
    <property type="entry name" value="Asn_synthase"/>
</dbReference>
<dbReference type="InterPro" id="IPR051786">
    <property type="entry name" value="ASN_synthetase/amidase"/>
</dbReference>
<proteinExistence type="predicted"/>
<dbReference type="Pfam" id="PF00733">
    <property type="entry name" value="Asn_synthase"/>
    <property type="match status" value="1"/>
</dbReference>
<evidence type="ECO:0000313" key="7">
    <source>
        <dbReference type="Proteomes" id="UP001236258"/>
    </source>
</evidence>
<dbReference type="Gene3D" id="3.40.50.620">
    <property type="entry name" value="HUPs"/>
    <property type="match status" value="1"/>
</dbReference>
<dbReference type="SUPFAM" id="SSF56235">
    <property type="entry name" value="N-terminal nucleophile aminohydrolases (Ntn hydrolases)"/>
    <property type="match status" value="1"/>
</dbReference>
<dbReference type="InterPro" id="IPR017932">
    <property type="entry name" value="GATase_2_dom"/>
</dbReference>
<dbReference type="Proteomes" id="UP001236258">
    <property type="component" value="Unassembled WGS sequence"/>
</dbReference>
<evidence type="ECO:0000256" key="2">
    <source>
        <dbReference type="ARBA" id="ARBA00012737"/>
    </source>
</evidence>
<evidence type="ECO:0000256" key="1">
    <source>
        <dbReference type="ARBA" id="ARBA00005187"/>
    </source>
</evidence>
<organism evidence="6 7">
    <name type="scientific">Alkalimonas delamerensis</name>
    <dbReference type="NCBI Taxonomy" id="265981"/>
    <lineage>
        <taxon>Bacteria</taxon>
        <taxon>Pseudomonadati</taxon>
        <taxon>Pseudomonadota</taxon>
        <taxon>Gammaproteobacteria</taxon>
        <taxon>Alkalimonas</taxon>
    </lineage>
</organism>
<dbReference type="Pfam" id="PF13537">
    <property type="entry name" value="GATase_7"/>
    <property type="match status" value="1"/>
</dbReference>
<reference evidence="6 7" key="1">
    <citation type="submission" date="2023-08" db="EMBL/GenBank/DDBJ databases">
        <authorList>
            <person name="Joshi A."/>
            <person name="Thite S."/>
        </authorList>
    </citation>
    <scope>NUCLEOTIDE SEQUENCE [LARGE SCALE GENOMIC DNA]</scope>
    <source>
        <strain evidence="6 7">1E1</strain>
    </source>
</reference>
<evidence type="ECO:0000259" key="5">
    <source>
        <dbReference type="Pfam" id="PF13537"/>
    </source>
</evidence>
<dbReference type="EC" id="6.3.5.4" evidence="2"/>
<dbReference type="RefSeq" id="WP_305944281.1">
    <property type="nucleotide sequence ID" value="NZ_JAUZVY010000001.1"/>
</dbReference>
<keyword evidence="7" id="KW-1185">Reference proteome</keyword>
<dbReference type="PANTHER" id="PTHR43284:SF1">
    <property type="entry name" value="ASPARAGINE SYNTHETASE"/>
    <property type="match status" value="1"/>
</dbReference>
<dbReference type="InterPro" id="IPR029055">
    <property type="entry name" value="Ntn_hydrolases_N"/>
</dbReference>
<dbReference type="InterPro" id="IPR014729">
    <property type="entry name" value="Rossmann-like_a/b/a_fold"/>
</dbReference>
<sequence length="557" mass="61915">MKQAVIRLGQQATIPLAPTTIERLAAVPEISVPGLTLQSSIAPQRDGDNLLLVLGTPLPAIEIIPANWQAAMQQLPQREGVFAALFWDAQAQKLVICTDVLGLQPLYWQRRPGEVVLSDKTTTFVGSADLAGWGAFLALGYPLGADTLTSEVKRLDPATVWVLEQNGEISQQQRYWQFDSEAPAASIDEVASALGQSVDLAIAAVPDTEHGILLSGGYDSRLIAFLLHQRQVSMRATIVSHYDENLDADARFAKAIARHLQIPFRLQLPEQDFFSSPAYLDYLAASDGEIPSLYLFISQVGQFIDAPVVWEGLLPGKTLKASEASFAAFWAANVKDFKQPQWRAAELVFGAEQAAAMWQAFTERWQQEQAVFPDSGEGTARFNLAHRARNRVGPNPFKVYQQKATVLMPGMSRAYLQAAMSVPHSSKQQHQFYQQLFARHYPDALRFPIAHGSVVSPMHSRSLVDYGFLAALACHNRLSRYPRWMKRLGLKPAAGFSRSRFLDPSRLAGQGALDLNPALMASIENGSELPEQAIRLLFYWRCWQGLRHKNLRDLWPD</sequence>
<accession>A0ABT9GMG9</accession>
<gene>
    <name evidence="6" type="ORF">Q3O59_03675</name>
</gene>